<dbReference type="Pfam" id="PF01869">
    <property type="entry name" value="BcrAD_BadFG"/>
    <property type="match status" value="1"/>
</dbReference>
<organism evidence="2 3">
    <name type="scientific">Bifidobacterium asteroides DSM 20089</name>
    <dbReference type="NCBI Taxonomy" id="1437594"/>
    <lineage>
        <taxon>Bacteria</taxon>
        <taxon>Bacillati</taxon>
        <taxon>Actinomycetota</taxon>
        <taxon>Actinomycetes</taxon>
        <taxon>Bifidobacteriales</taxon>
        <taxon>Bifidobacteriaceae</taxon>
        <taxon>Bifidobacterium</taxon>
    </lineage>
</organism>
<dbReference type="SUPFAM" id="SSF53067">
    <property type="entry name" value="Actin-like ATPase domain"/>
    <property type="match status" value="1"/>
</dbReference>
<dbReference type="RefSeq" id="WP_015021351.1">
    <property type="nucleotide sequence ID" value="NZ_CP017696.1"/>
</dbReference>
<dbReference type="Proteomes" id="UP000224056">
    <property type="component" value="Chromosome"/>
</dbReference>
<dbReference type="EMBL" id="CP017696">
    <property type="protein sequence ID" value="ATO40885.1"/>
    <property type="molecule type" value="Genomic_DNA"/>
</dbReference>
<evidence type="ECO:0000259" key="1">
    <source>
        <dbReference type="Pfam" id="PF01869"/>
    </source>
</evidence>
<dbReference type="InterPro" id="IPR002731">
    <property type="entry name" value="ATPase_BadF"/>
</dbReference>
<dbReference type="AlphaFoldDB" id="A0AAD0A9W9"/>
<accession>A0AAD0A9W9</accession>
<feature type="domain" description="ATPase BadF/BadG/BcrA/BcrD type" evidence="1">
    <location>
        <begin position="76"/>
        <end position="305"/>
    </location>
</feature>
<gene>
    <name evidence="2" type="ORF">BA20089_00860</name>
</gene>
<sequence length="326" mass="35241">MNKKAAVLCLDAGQTGVRACIDIPKPDGSEERIDLPEKPGVKNSHPLIPQLIERTHDAFRMFSRYQNEPMNIGKDTKIRSICVGSSGLPKDCRAEDFLDGVSDLGISEVFMAHDSVTGYLAALGHERYGAVVSAGTGVVTRGVGPHLTKRVDGWGWMIGNAGAASWMGKLALEAAMRAYDGRGPQTGLTKVAEERFGRLDKIYLKLYSDDQSTKHLGSMAEDVTRLAGEDAVAFEICSKASKELAISAYTALREAGVDKYPDIAVSGRGSVFNSRFISNHFTMYIRSMVPDATIIDPIGDPLSGARQLGYIEPDNPLHSLIAHATK</sequence>
<dbReference type="Gene3D" id="3.30.420.40">
    <property type="match status" value="2"/>
</dbReference>
<dbReference type="PANTHER" id="PTHR43190:SF3">
    <property type="entry name" value="N-ACETYL-D-GLUCOSAMINE KINASE"/>
    <property type="match status" value="1"/>
</dbReference>
<dbReference type="GeneID" id="93049929"/>
<dbReference type="PANTHER" id="PTHR43190">
    <property type="entry name" value="N-ACETYL-D-GLUCOSAMINE KINASE"/>
    <property type="match status" value="1"/>
</dbReference>
<protein>
    <recommendedName>
        <fullName evidence="1">ATPase BadF/BadG/BcrA/BcrD type domain-containing protein</fullName>
    </recommendedName>
</protein>
<evidence type="ECO:0000313" key="2">
    <source>
        <dbReference type="EMBL" id="ATO40885.1"/>
    </source>
</evidence>
<evidence type="ECO:0000313" key="3">
    <source>
        <dbReference type="Proteomes" id="UP000224056"/>
    </source>
</evidence>
<name>A0AAD0A9W9_9BIFI</name>
<dbReference type="InterPro" id="IPR043129">
    <property type="entry name" value="ATPase_NBD"/>
</dbReference>
<reference evidence="2 3" key="1">
    <citation type="submission" date="2016-10" db="EMBL/GenBank/DDBJ databases">
        <title>The whole genome sequencing and assembly of B. asteroides DSM 20089 strain.</title>
        <authorList>
            <person name="Lee Y.-J."/>
            <person name="Park M.-K."/>
            <person name="Yi H."/>
            <person name="Bahn Y.-S."/>
            <person name="Kim J.F."/>
            <person name="Lee D.-W."/>
        </authorList>
    </citation>
    <scope>NUCLEOTIDE SEQUENCE [LARGE SCALE GENOMIC DNA]</scope>
    <source>
        <strain evidence="2 3">DSM 20089</strain>
    </source>
</reference>
<proteinExistence type="predicted"/>
<dbReference type="InterPro" id="IPR052519">
    <property type="entry name" value="Euk-type_GlcNAc_Kinase"/>
</dbReference>